<proteinExistence type="predicted"/>
<feature type="transmembrane region" description="Helical" evidence="1">
    <location>
        <begin position="61"/>
        <end position="82"/>
    </location>
</feature>
<keyword evidence="1" id="KW-0472">Membrane</keyword>
<protein>
    <submittedName>
        <fullName evidence="2">Uncharacterized protein</fullName>
    </submittedName>
</protein>
<accession>A0A2M7QI71</accession>
<dbReference type="AlphaFoldDB" id="A0A2M7QI71"/>
<name>A0A2M7QI71_9BACT</name>
<dbReference type="InterPro" id="IPR043716">
    <property type="entry name" value="DUF5657"/>
</dbReference>
<reference evidence="3" key="1">
    <citation type="submission" date="2017-09" db="EMBL/GenBank/DDBJ databases">
        <title>Depth-based differentiation of microbial function through sediment-hosted aquifers and enrichment of novel symbionts in the deep terrestrial subsurface.</title>
        <authorList>
            <person name="Probst A.J."/>
            <person name="Ladd B."/>
            <person name="Jarett J.K."/>
            <person name="Geller-Mcgrath D.E."/>
            <person name="Sieber C.M.K."/>
            <person name="Emerson J.B."/>
            <person name="Anantharaman K."/>
            <person name="Thomas B.C."/>
            <person name="Malmstrom R."/>
            <person name="Stieglmeier M."/>
            <person name="Klingl A."/>
            <person name="Woyke T."/>
            <person name="Ryan C.M."/>
            <person name="Banfield J.F."/>
        </authorList>
    </citation>
    <scope>NUCLEOTIDE SEQUENCE [LARGE SCALE GENOMIC DNA]</scope>
</reference>
<dbReference type="Proteomes" id="UP000229401">
    <property type="component" value="Unassembled WGS sequence"/>
</dbReference>
<keyword evidence="1" id="KW-0812">Transmembrane</keyword>
<evidence type="ECO:0000313" key="3">
    <source>
        <dbReference type="Proteomes" id="UP000229401"/>
    </source>
</evidence>
<comment type="caution">
    <text evidence="2">The sequence shown here is derived from an EMBL/GenBank/DDBJ whole genome shotgun (WGS) entry which is preliminary data.</text>
</comment>
<evidence type="ECO:0000256" key="1">
    <source>
        <dbReference type="SAM" id="Phobius"/>
    </source>
</evidence>
<sequence>MDNVNLTTILSTYFSGAYLIHFFNKAFSITSTMVFLVYVIVIHKQIEEVTKTIANKKQSILVFISFTQIFVVLCLVLFALFYL</sequence>
<evidence type="ECO:0000313" key="2">
    <source>
        <dbReference type="EMBL" id="PIY71685.1"/>
    </source>
</evidence>
<dbReference type="EMBL" id="PFLI01000168">
    <property type="protein sequence ID" value="PIY71685.1"/>
    <property type="molecule type" value="Genomic_DNA"/>
</dbReference>
<feature type="transmembrane region" description="Helical" evidence="1">
    <location>
        <begin position="20"/>
        <end position="41"/>
    </location>
</feature>
<gene>
    <name evidence="2" type="ORF">COY87_04880</name>
</gene>
<organism evidence="2 3">
    <name type="scientific">Candidatus Roizmanbacteria bacterium CG_4_10_14_0_8_um_filter_33_9</name>
    <dbReference type="NCBI Taxonomy" id="1974826"/>
    <lineage>
        <taxon>Bacteria</taxon>
        <taxon>Candidatus Roizmaniibacteriota</taxon>
    </lineage>
</organism>
<dbReference type="Pfam" id="PF18901">
    <property type="entry name" value="DUF5657"/>
    <property type="match status" value="1"/>
</dbReference>
<keyword evidence="1" id="KW-1133">Transmembrane helix</keyword>